<name>A0A5L8X475_CAMUP</name>
<sequence length="66" mass="7533">MRKLLSVALVACFVGSFAYAKVENNNESSQLRNSCPDYEIRLKRCNSLPTQYQRQQCRLGLFAACK</sequence>
<comment type="caution">
    <text evidence="2">The sequence shown here is derived from an EMBL/GenBank/DDBJ whole genome shotgun (WGS) entry which is preliminary data.</text>
</comment>
<dbReference type="AlphaFoldDB" id="A0A5L8X475"/>
<dbReference type="EMBL" id="AACNSW010000030">
    <property type="protein sequence ID" value="EAL3777295.1"/>
    <property type="molecule type" value="Genomic_DNA"/>
</dbReference>
<gene>
    <name evidence="2" type="ORF">BSY74_07295</name>
</gene>
<evidence type="ECO:0000256" key="1">
    <source>
        <dbReference type="SAM" id="SignalP"/>
    </source>
</evidence>
<organism evidence="2">
    <name type="scientific">Campylobacter upsaliensis</name>
    <dbReference type="NCBI Taxonomy" id="28080"/>
    <lineage>
        <taxon>Bacteria</taxon>
        <taxon>Pseudomonadati</taxon>
        <taxon>Campylobacterota</taxon>
        <taxon>Epsilonproteobacteria</taxon>
        <taxon>Campylobacterales</taxon>
        <taxon>Campylobacteraceae</taxon>
        <taxon>Campylobacter</taxon>
    </lineage>
</organism>
<keyword evidence="1" id="KW-0732">Signal</keyword>
<feature type="signal peptide" evidence="1">
    <location>
        <begin position="1"/>
        <end position="20"/>
    </location>
</feature>
<reference evidence="2" key="1">
    <citation type="submission" date="2018-05" db="EMBL/GenBank/DDBJ databases">
        <authorList>
            <consortium name="PulseNet: The National Subtyping Network for Foodborne Disease Surveillance"/>
            <person name="Tarr C.L."/>
            <person name="Trees E."/>
            <person name="Katz L.S."/>
            <person name="Carleton-Romer H.A."/>
            <person name="Stroika S."/>
            <person name="Kucerova Z."/>
            <person name="Roache K.F."/>
            <person name="Sabol A.L."/>
            <person name="Besser J."/>
            <person name="Gerner-Smidt P."/>
        </authorList>
    </citation>
    <scope>NUCLEOTIDE SEQUENCE</scope>
    <source>
        <strain evidence="2">PNUSAC001154</strain>
    </source>
</reference>
<dbReference type="RefSeq" id="WP_257428468.1">
    <property type="nucleotide sequence ID" value="NZ_CBCXLM010000050.1"/>
</dbReference>
<protein>
    <recommendedName>
        <fullName evidence="3">Periplasmic protein</fullName>
    </recommendedName>
</protein>
<evidence type="ECO:0008006" key="3">
    <source>
        <dbReference type="Google" id="ProtNLM"/>
    </source>
</evidence>
<proteinExistence type="predicted"/>
<accession>A0A5L8X475</accession>
<feature type="chain" id="PRO_5030132482" description="Periplasmic protein" evidence="1">
    <location>
        <begin position="21"/>
        <end position="66"/>
    </location>
</feature>
<evidence type="ECO:0000313" key="2">
    <source>
        <dbReference type="EMBL" id="EAL3777295.1"/>
    </source>
</evidence>